<evidence type="ECO:0000313" key="2">
    <source>
        <dbReference type="EMBL" id="TPX16712.1"/>
    </source>
</evidence>
<name>A0A507B385_9PEZI</name>
<evidence type="ECO:0008006" key="4">
    <source>
        <dbReference type="Google" id="ProtNLM"/>
    </source>
</evidence>
<reference evidence="2 3" key="1">
    <citation type="submission" date="2019-06" db="EMBL/GenBank/DDBJ databases">
        <title>Draft genome sequence of the filamentous fungus Phialemoniopsis curvata isolated from diesel fuel.</title>
        <authorList>
            <person name="Varaljay V.A."/>
            <person name="Lyon W.J."/>
            <person name="Crouch A.L."/>
            <person name="Drake C.E."/>
            <person name="Hollomon J.M."/>
            <person name="Nadeau L.J."/>
            <person name="Nunn H.S."/>
            <person name="Stevenson B.S."/>
            <person name="Bojanowski C.L."/>
            <person name="Crookes-Goodson W.J."/>
        </authorList>
    </citation>
    <scope>NUCLEOTIDE SEQUENCE [LARGE SCALE GENOMIC DNA]</scope>
    <source>
        <strain evidence="2 3">D216</strain>
    </source>
</reference>
<accession>A0A507B385</accession>
<protein>
    <recommendedName>
        <fullName evidence="4">Conidiation-specific protein 8</fullName>
    </recommendedName>
</protein>
<dbReference type="RefSeq" id="XP_030998423.1">
    <property type="nucleotide sequence ID" value="XM_031137977.1"/>
</dbReference>
<dbReference type="InParanoid" id="A0A507B385"/>
<dbReference type="Proteomes" id="UP000319257">
    <property type="component" value="Unassembled WGS sequence"/>
</dbReference>
<comment type="caution">
    <text evidence="2">The sequence shown here is derived from an EMBL/GenBank/DDBJ whole genome shotgun (WGS) entry which is preliminary data.</text>
</comment>
<organism evidence="2 3">
    <name type="scientific">Thyridium curvatum</name>
    <dbReference type="NCBI Taxonomy" id="1093900"/>
    <lineage>
        <taxon>Eukaryota</taxon>
        <taxon>Fungi</taxon>
        <taxon>Dikarya</taxon>
        <taxon>Ascomycota</taxon>
        <taxon>Pezizomycotina</taxon>
        <taxon>Sordariomycetes</taxon>
        <taxon>Sordariomycetidae</taxon>
        <taxon>Thyridiales</taxon>
        <taxon>Thyridiaceae</taxon>
        <taxon>Thyridium</taxon>
    </lineage>
</organism>
<feature type="compositionally biased region" description="Polar residues" evidence="1">
    <location>
        <begin position="49"/>
        <end position="63"/>
    </location>
</feature>
<proteinExistence type="predicted"/>
<dbReference type="EMBL" id="SKBQ01000016">
    <property type="protein sequence ID" value="TPX16712.1"/>
    <property type="molecule type" value="Genomic_DNA"/>
</dbReference>
<dbReference type="GeneID" id="41971100"/>
<sequence>MDSQTTAKQQRSDSMASTGSAGSAASPRRASHGSGGLFASLHEQKRSSDPAQQARRQSLNEQRPTPGFLGKMWQNWVHGPQQGGSTSS</sequence>
<evidence type="ECO:0000313" key="3">
    <source>
        <dbReference type="Proteomes" id="UP000319257"/>
    </source>
</evidence>
<feature type="region of interest" description="Disordered" evidence="1">
    <location>
        <begin position="1"/>
        <end position="88"/>
    </location>
</feature>
<feature type="compositionally biased region" description="Low complexity" evidence="1">
    <location>
        <begin position="12"/>
        <end position="28"/>
    </location>
</feature>
<dbReference type="AlphaFoldDB" id="A0A507B385"/>
<dbReference type="OrthoDB" id="4158609at2759"/>
<evidence type="ECO:0000256" key="1">
    <source>
        <dbReference type="SAM" id="MobiDB-lite"/>
    </source>
</evidence>
<gene>
    <name evidence="2" type="ORF">E0L32_003653</name>
</gene>
<keyword evidence="3" id="KW-1185">Reference proteome</keyword>